<keyword evidence="8" id="KW-1185">Reference proteome</keyword>
<protein>
    <recommendedName>
        <fullName evidence="1">WD repeat and coiled-coil-containing protein</fullName>
    </recommendedName>
</protein>
<comment type="caution">
    <text evidence="7">The sequence shown here is derived from an EMBL/GenBank/DDBJ whole genome shotgun (WGS) entry which is preliminary data.</text>
</comment>
<dbReference type="PANTHER" id="PTHR14897:SF5">
    <property type="entry name" value="WD REPEAT AND COILED-COIL-CONTAINING PROTEIN"/>
    <property type="match status" value="1"/>
</dbReference>
<feature type="compositionally biased region" description="Basic and acidic residues" evidence="6">
    <location>
        <begin position="411"/>
        <end position="427"/>
    </location>
</feature>
<dbReference type="AlphaFoldDB" id="A0AAV4HR05"/>
<dbReference type="GO" id="GO:0019900">
    <property type="term" value="F:kinase binding"/>
    <property type="evidence" value="ECO:0007669"/>
    <property type="project" value="TreeGrafter"/>
</dbReference>
<dbReference type="Pfam" id="PF15390">
    <property type="entry name" value="WDCP"/>
    <property type="match status" value="2"/>
</dbReference>
<proteinExistence type="predicted"/>
<evidence type="ECO:0000256" key="4">
    <source>
        <dbReference type="ARBA" id="ARBA00023054"/>
    </source>
</evidence>
<keyword evidence="2" id="KW-0853">WD repeat</keyword>
<dbReference type="InterPro" id="IPR028041">
    <property type="entry name" value="WDCP"/>
</dbReference>
<keyword evidence="4 5" id="KW-0175">Coiled coil</keyword>
<feature type="non-terminal residue" evidence="7">
    <location>
        <position position="1"/>
    </location>
</feature>
<dbReference type="EMBL" id="BMAT01005840">
    <property type="protein sequence ID" value="GFS00523.1"/>
    <property type="molecule type" value="Genomic_DNA"/>
</dbReference>
<keyword evidence="3" id="KW-0677">Repeat</keyword>
<evidence type="ECO:0000313" key="7">
    <source>
        <dbReference type="EMBL" id="GFS00523.1"/>
    </source>
</evidence>
<feature type="region of interest" description="Disordered" evidence="6">
    <location>
        <begin position="486"/>
        <end position="535"/>
    </location>
</feature>
<sequence length="668" mass="71788">LEGQLTSISPVLKDSVVVATEISLETLCKQDLFNVPDIHSNPSADGIIRPNKSASPSQALMNLQQNEQVASQSKSSSLVLVHLHSSGDPTKLSSVPLKGVVTPDIILYERNSQCVVVGSNTQSQIHIYALLDKHLAYCGDVQLEKGQRPKGLSSMSTTTDEKGSALLILVGQRETEESALLSPATEADFRLSLKYIILKSGHDHRARNSARSAAHKTRSSGTNDSGEGVKKGPHSLVKSESMKEHGLLHKSIGTIDQKGVRRGRSGSVKNELGNYVRGSSGEVLSPISQTDEDSILDSGLLLPRLETEPVAQRSKMIEELPGGSLPAADGDKIQIDTVNFSSLAPSFNNEKLSKSYELKQSAHSKTHCELGKDRQNGASSSREKVVQLASKAKRTDFKENQCSADQVPSNFHREQIEKTNKEPRQREGNIYQSLQKQNGQVAMPEVLPLEKDKELSSGSYSMASQLDSGIGLSASTGSISPAEIDGMSASPRHSSASGGICPGEHAPDSAASGDGWEGSLNSDLGLGGSQHSTDSGFASVERQVKTQRNSIESLQQRLQNLAMTVEESCCVFPTKYQELSKPETIQVVCERPGAADQTKTFLLDNGRLKLESVKLAFGLSIVELHLDEIPCVLSANVDGYIPIKFLPSSTIHVTGILSQPLQVDSSLV</sequence>
<evidence type="ECO:0000256" key="2">
    <source>
        <dbReference type="ARBA" id="ARBA00022574"/>
    </source>
</evidence>
<feature type="region of interest" description="Disordered" evidence="6">
    <location>
        <begin position="409"/>
        <end position="428"/>
    </location>
</feature>
<reference evidence="7 8" key="1">
    <citation type="journal article" date="2021" name="Elife">
        <title>Chloroplast acquisition without the gene transfer in kleptoplastic sea slugs, Plakobranchus ocellatus.</title>
        <authorList>
            <person name="Maeda T."/>
            <person name="Takahashi S."/>
            <person name="Yoshida T."/>
            <person name="Shimamura S."/>
            <person name="Takaki Y."/>
            <person name="Nagai Y."/>
            <person name="Toyoda A."/>
            <person name="Suzuki Y."/>
            <person name="Arimoto A."/>
            <person name="Ishii H."/>
            <person name="Satoh N."/>
            <person name="Nishiyama T."/>
            <person name="Hasebe M."/>
            <person name="Maruyama T."/>
            <person name="Minagawa J."/>
            <person name="Obokata J."/>
            <person name="Shigenobu S."/>
        </authorList>
    </citation>
    <scope>NUCLEOTIDE SEQUENCE [LARGE SCALE GENOMIC DNA]</scope>
</reference>
<feature type="compositionally biased region" description="Basic residues" evidence="6">
    <location>
        <begin position="206"/>
        <end position="218"/>
    </location>
</feature>
<dbReference type="PANTHER" id="PTHR14897">
    <property type="entry name" value="WD REPEAT AND COILED-COIL-CONTAINING PROTEIN"/>
    <property type="match status" value="1"/>
</dbReference>
<feature type="compositionally biased region" description="Basic and acidic residues" evidence="6">
    <location>
        <begin position="366"/>
        <end position="385"/>
    </location>
</feature>
<dbReference type="Proteomes" id="UP000762676">
    <property type="component" value="Unassembled WGS sequence"/>
</dbReference>
<organism evidence="7 8">
    <name type="scientific">Elysia marginata</name>
    <dbReference type="NCBI Taxonomy" id="1093978"/>
    <lineage>
        <taxon>Eukaryota</taxon>
        <taxon>Metazoa</taxon>
        <taxon>Spiralia</taxon>
        <taxon>Lophotrochozoa</taxon>
        <taxon>Mollusca</taxon>
        <taxon>Gastropoda</taxon>
        <taxon>Heterobranchia</taxon>
        <taxon>Euthyneura</taxon>
        <taxon>Panpulmonata</taxon>
        <taxon>Sacoglossa</taxon>
        <taxon>Placobranchoidea</taxon>
        <taxon>Plakobranchidae</taxon>
        <taxon>Elysia</taxon>
    </lineage>
</organism>
<evidence type="ECO:0000313" key="8">
    <source>
        <dbReference type="Proteomes" id="UP000762676"/>
    </source>
</evidence>
<feature type="region of interest" description="Disordered" evidence="6">
    <location>
        <begin position="206"/>
        <end position="234"/>
    </location>
</feature>
<evidence type="ECO:0000256" key="5">
    <source>
        <dbReference type="SAM" id="Coils"/>
    </source>
</evidence>
<feature type="region of interest" description="Disordered" evidence="6">
    <location>
        <begin position="363"/>
        <end position="385"/>
    </location>
</feature>
<name>A0AAV4HR05_9GAST</name>
<feature type="coiled-coil region" evidence="5">
    <location>
        <begin position="537"/>
        <end position="564"/>
    </location>
</feature>
<gene>
    <name evidence="7" type="ORF">ElyMa_002816300</name>
</gene>
<evidence type="ECO:0000256" key="3">
    <source>
        <dbReference type="ARBA" id="ARBA00022737"/>
    </source>
</evidence>
<accession>A0AAV4HR05</accession>
<evidence type="ECO:0000256" key="1">
    <source>
        <dbReference type="ARBA" id="ARBA00015683"/>
    </source>
</evidence>
<evidence type="ECO:0000256" key="6">
    <source>
        <dbReference type="SAM" id="MobiDB-lite"/>
    </source>
</evidence>